<accession>A0ABU6A0V7</accession>
<protein>
    <recommendedName>
        <fullName evidence="4">PH (Pleckstrin Homology) domain-containing protein</fullName>
    </recommendedName>
</protein>
<proteinExistence type="predicted"/>
<evidence type="ECO:0000313" key="2">
    <source>
        <dbReference type="EMBL" id="MEB3347784.1"/>
    </source>
</evidence>
<organism evidence="2 3">
    <name type="scientific">Aquimarina gracilis</name>
    <dbReference type="NCBI Taxonomy" id="874422"/>
    <lineage>
        <taxon>Bacteria</taxon>
        <taxon>Pseudomonadati</taxon>
        <taxon>Bacteroidota</taxon>
        <taxon>Flavobacteriia</taxon>
        <taxon>Flavobacteriales</taxon>
        <taxon>Flavobacteriaceae</taxon>
        <taxon>Aquimarina</taxon>
    </lineage>
</organism>
<gene>
    <name evidence="2" type="ORF">U6A24_20065</name>
</gene>
<reference evidence="2 3" key="1">
    <citation type="journal article" date="2013" name="Int. J. Syst. Evol. Microbiol.">
        <title>Aquimarina gracilis sp. nov., isolated from the gut microflora of a mussel, Mytilus coruscus, and emended description of Aquimarina spongiae.</title>
        <authorList>
            <person name="Park S.C."/>
            <person name="Choe H.N."/>
            <person name="Baik K.S."/>
            <person name="Seong C.N."/>
        </authorList>
    </citation>
    <scope>NUCLEOTIDE SEQUENCE [LARGE SCALE GENOMIC DNA]</scope>
    <source>
        <strain evidence="2 3">PSC32</strain>
    </source>
</reference>
<dbReference type="Proteomes" id="UP001327027">
    <property type="component" value="Unassembled WGS sequence"/>
</dbReference>
<keyword evidence="1" id="KW-0812">Transmembrane</keyword>
<keyword evidence="3" id="KW-1185">Reference proteome</keyword>
<evidence type="ECO:0000256" key="1">
    <source>
        <dbReference type="SAM" id="Phobius"/>
    </source>
</evidence>
<evidence type="ECO:0008006" key="4">
    <source>
        <dbReference type="Google" id="ProtNLM"/>
    </source>
</evidence>
<feature type="transmembrane region" description="Helical" evidence="1">
    <location>
        <begin position="37"/>
        <end position="56"/>
    </location>
</feature>
<evidence type="ECO:0000313" key="3">
    <source>
        <dbReference type="Proteomes" id="UP001327027"/>
    </source>
</evidence>
<dbReference type="EMBL" id="JAYKLX010000010">
    <property type="protein sequence ID" value="MEB3347784.1"/>
    <property type="molecule type" value="Genomic_DNA"/>
</dbReference>
<name>A0ABU6A0V7_9FLAO</name>
<dbReference type="RefSeq" id="WP_324181807.1">
    <property type="nucleotide sequence ID" value="NZ_BAABAW010000011.1"/>
</dbReference>
<feature type="transmembrane region" description="Helical" evidence="1">
    <location>
        <begin position="12"/>
        <end position="31"/>
    </location>
</feature>
<sequence length="159" mass="18115">MKSIICKQERALKGKIVSFIVLVFSVLYLLVISEPLLSRLLLFTISIVVFGFSVSYKINSDFNNQKLFSVFDIILFKTKLDLDFPDYVSVFSASFKLDNDWGAIGALGTKEKHDKIVVRFFTGNKNFTLYKTNKYEEAVNKANALSELLNVEVYDATKE</sequence>
<comment type="caution">
    <text evidence="2">The sequence shown here is derived from an EMBL/GenBank/DDBJ whole genome shotgun (WGS) entry which is preliminary data.</text>
</comment>
<keyword evidence="1" id="KW-0472">Membrane</keyword>
<keyword evidence="1" id="KW-1133">Transmembrane helix</keyword>